<evidence type="ECO:0008006" key="5">
    <source>
        <dbReference type="Google" id="ProtNLM"/>
    </source>
</evidence>
<protein>
    <recommendedName>
        <fullName evidence="5">Cadherin-like beta sandwich domain-containing protein</fullName>
    </recommendedName>
</protein>
<keyword evidence="2" id="KW-0732">Signal</keyword>
<evidence type="ECO:0000313" key="3">
    <source>
        <dbReference type="EMBL" id="AIQ10950.1"/>
    </source>
</evidence>
<sequence>MNKLFKSVMCLVVMVVLLFPASAFAADEKLESVVDFTGFNTTLTVGETAGFSALIHVSSMSEIGDYDFVPVSSDTSVLQVESVSTYYSHIHAVGTGTATLTVDIGHGYTPYTVTIKVVDSQDSVNNSAEDSTNNDPVDYTASDDYYGTDEDYTDDDANDVMLDALIEYVDQMAPLEKYENSALSAYNKYRVVTPSNRKKAYLAFNNVIVPNYTKLVVGLKKIEPLNEELNVIHSHLLSGSKLQLEGFTIMKTSLYSTKIDYKKLTNANKKLAAGRALFDKAKTEINEYTTKYGG</sequence>
<dbReference type="Gene3D" id="2.60.40.1080">
    <property type="match status" value="1"/>
</dbReference>
<dbReference type="EMBL" id="CP009288">
    <property type="protein sequence ID" value="AIQ10950.1"/>
    <property type="molecule type" value="Genomic_DNA"/>
</dbReference>
<evidence type="ECO:0000256" key="2">
    <source>
        <dbReference type="SAM" id="SignalP"/>
    </source>
</evidence>
<organism evidence="3 4">
    <name type="scientific">Paenibacillus durus</name>
    <name type="common">Paenibacillus azotofixans</name>
    <dbReference type="NCBI Taxonomy" id="44251"/>
    <lineage>
        <taxon>Bacteria</taxon>
        <taxon>Bacillati</taxon>
        <taxon>Bacillota</taxon>
        <taxon>Bacilli</taxon>
        <taxon>Bacillales</taxon>
        <taxon>Paenibacillaceae</taxon>
        <taxon>Paenibacillus</taxon>
    </lineage>
</organism>
<keyword evidence="4" id="KW-1185">Reference proteome</keyword>
<feature type="compositionally biased region" description="Polar residues" evidence="1">
    <location>
        <begin position="124"/>
        <end position="135"/>
    </location>
</feature>
<accession>A0A089HJW1</accession>
<feature type="chain" id="PRO_5001842953" description="Cadherin-like beta sandwich domain-containing protein" evidence="2">
    <location>
        <begin position="26"/>
        <end position="294"/>
    </location>
</feature>
<dbReference type="AlphaFoldDB" id="A0A089HJW1"/>
<dbReference type="RefSeq" id="WP_042204879.1">
    <property type="nucleotide sequence ID" value="NZ_CP009288.1"/>
</dbReference>
<evidence type="ECO:0000256" key="1">
    <source>
        <dbReference type="SAM" id="MobiDB-lite"/>
    </source>
</evidence>
<dbReference type="KEGG" id="pdu:PDUR_02185"/>
<dbReference type="STRING" id="44251.PDUR_02185"/>
<gene>
    <name evidence="3" type="ORF">PDUR_02185</name>
</gene>
<dbReference type="Proteomes" id="UP000029409">
    <property type="component" value="Chromosome"/>
</dbReference>
<evidence type="ECO:0000313" key="4">
    <source>
        <dbReference type="Proteomes" id="UP000029409"/>
    </source>
</evidence>
<reference evidence="3 4" key="1">
    <citation type="submission" date="2014-08" db="EMBL/GenBank/DDBJ databases">
        <title>Comparative genomics of the Paenibacillus odorifer group.</title>
        <authorList>
            <person name="den Bakker H.C."/>
            <person name="Tsai Y.-C."/>
            <person name="Martin N."/>
            <person name="Korlach J."/>
            <person name="Wiedmann M."/>
        </authorList>
    </citation>
    <scope>NUCLEOTIDE SEQUENCE [LARGE SCALE GENOMIC DNA]</scope>
    <source>
        <strain evidence="3 4">DSM 1735</strain>
    </source>
</reference>
<dbReference type="eggNOG" id="ENOG5030517">
    <property type="taxonomic scope" value="Bacteria"/>
</dbReference>
<feature type="region of interest" description="Disordered" evidence="1">
    <location>
        <begin position="124"/>
        <end position="153"/>
    </location>
</feature>
<proteinExistence type="predicted"/>
<feature type="signal peptide" evidence="2">
    <location>
        <begin position="1"/>
        <end position="25"/>
    </location>
</feature>
<name>A0A089HJW1_PAEDU</name>
<dbReference type="OrthoDB" id="2617953at2"/>